<name>A0A3B0ZX17_9ZZZZ</name>
<feature type="transmembrane region" description="Helical" evidence="1">
    <location>
        <begin position="12"/>
        <end position="43"/>
    </location>
</feature>
<dbReference type="AlphaFoldDB" id="A0A3B0ZX17"/>
<proteinExistence type="predicted"/>
<keyword evidence="1" id="KW-1133">Transmembrane helix</keyword>
<organism evidence="2">
    <name type="scientific">hydrothermal vent metagenome</name>
    <dbReference type="NCBI Taxonomy" id="652676"/>
    <lineage>
        <taxon>unclassified sequences</taxon>
        <taxon>metagenomes</taxon>
        <taxon>ecological metagenomes</taxon>
    </lineage>
</organism>
<feature type="transmembrane region" description="Helical" evidence="1">
    <location>
        <begin position="55"/>
        <end position="76"/>
    </location>
</feature>
<reference evidence="2" key="1">
    <citation type="submission" date="2018-06" db="EMBL/GenBank/DDBJ databases">
        <authorList>
            <person name="Zhirakovskaya E."/>
        </authorList>
    </citation>
    <scope>NUCLEOTIDE SEQUENCE</scope>
</reference>
<sequence length="161" mass="18109">MDGEQRPSTLARFISVAFFLILTLSSLTWFTVSIIGFISQFLLNDPVVEFDKGSMYMLGIGLGLLLLTIGGVMQGLLGKKLTPQKETLFTRGLVFSLIIMFGFPHLTHYVVANYAQQRNYSVCSDASYRWLLYSKFYYTKNGMACNKLVSKKEITKSSSGR</sequence>
<protein>
    <submittedName>
        <fullName evidence="2">Uncharacterized protein</fullName>
    </submittedName>
</protein>
<dbReference type="EMBL" id="UOFQ01000195">
    <property type="protein sequence ID" value="VAW90479.1"/>
    <property type="molecule type" value="Genomic_DNA"/>
</dbReference>
<gene>
    <name evidence="2" type="ORF">MNBD_GAMMA17-1731</name>
</gene>
<feature type="transmembrane region" description="Helical" evidence="1">
    <location>
        <begin position="88"/>
        <end position="111"/>
    </location>
</feature>
<accession>A0A3B0ZX17</accession>
<evidence type="ECO:0000256" key="1">
    <source>
        <dbReference type="SAM" id="Phobius"/>
    </source>
</evidence>
<evidence type="ECO:0000313" key="2">
    <source>
        <dbReference type="EMBL" id="VAW90479.1"/>
    </source>
</evidence>
<keyword evidence="1" id="KW-0472">Membrane</keyword>
<keyword evidence="1" id="KW-0812">Transmembrane</keyword>